<evidence type="ECO:0000256" key="2">
    <source>
        <dbReference type="SAM" id="SignalP"/>
    </source>
</evidence>
<dbReference type="Proteomes" id="UP001431235">
    <property type="component" value="Unassembled WGS sequence"/>
</dbReference>
<protein>
    <submittedName>
        <fullName evidence="3">DUF4189 domain-containing protein</fullName>
    </submittedName>
</protein>
<dbReference type="EMBL" id="JAIKTS010000001">
    <property type="protein sequence ID" value="MCL7713653.1"/>
    <property type="molecule type" value="Genomic_DNA"/>
</dbReference>
<gene>
    <name evidence="3" type="ORF">K5L01_03125</name>
</gene>
<reference evidence="3 4" key="1">
    <citation type="submission" date="2021-08" db="EMBL/GenBank/DDBJ databases">
        <title>Novel members of of the genus Stenotrophomonas from differernt environment.</title>
        <authorList>
            <person name="Deng Y."/>
        </authorList>
    </citation>
    <scope>NUCLEOTIDE SEQUENCE [LARGE SCALE GENOMIC DNA]</scope>
    <source>
        <strain evidence="3 4">CPCC 101365</strain>
    </source>
</reference>
<keyword evidence="4" id="KW-1185">Reference proteome</keyword>
<feature type="region of interest" description="Disordered" evidence="1">
    <location>
        <begin position="122"/>
        <end position="150"/>
    </location>
</feature>
<feature type="signal peptide" evidence="2">
    <location>
        <begin position="1"/>
        <end position="19"/>
    </location>
</feature>
<keyword evidence="2" id="KW-0732">Signal</keyword>
<comment type="caution">
    <text evidence="3">The sequence shown here is derived from an EMBL/GenBank/DDBJ whole genome shotgun (WGS) entry which is preliminary data.</text>
</comment>
<sequence length="150" mass="14851">MIRTVLLAAALLPAGGALAASAVAFSADGAYGFAYDHPSTSLALQTAVAHCARRSAHCSTVASTSAGTGYSAIASGSGAFGHALGEGDERTAIDKALARCRRAADDCRLEFLWREKPAAAPAHGLPPLPAPPPPTSAGAAAPACAGDRIG</sequence>
<evidence type="ECO:0000256" key="1">
    <source>
        <dbReference type="SAM" id="MobiDB-lite"/>
    </source>
</evidence>
<evidence type="ECO:0000313" key="4">
    <source>
        <dbReference type="Proteomes" id="UP001431235"/>
    </source>
</evidence>
<accession>A0ABT0SEZ7</accession>
<organism evidence="3 4">
    <name type="scientific">Stenotrophomonas mori</name>
    <dbReference type="NCBI Taxonomy" id="2871096"/>
    <lineage>
        <taxon>Bacteria</taxon>
        <taxon>Pseudomonadati</taxon>
        <taxon>Pseudomonadota</taxon>
        <taxon>Gammaproteobacteria</taxon>
        <taxon>Lysobacterales</taxon>
        <taxon>Lysobacteraceae</taxon>
        <taxon>Stenotrophomonas</taxon>
    </lineage>
</organism>
<evidence type="ECO:0000313" key="3">
    <source>
        <dbReference type="EMBL" id="MCL7713653.1"/>
    </source>
</evidence>
<feature type="chain" id="PRO_5046702476" evidence="2">
    <location>
        <begin position="20"/>
        <end position="150"/>
    </location>
</feature>
<dbReference type="RefSeq" id="WP_250061871.1">
    <property type="nucleotide sequence ID" value="NZ_JAIKTS010000001.1"/>
</dbReference>
<proteinExistence type="predicted"/>
<name>A0ABT0SEZ7_9GAMM</name>
<feature type="compositionally biased region" description="Pro residues" evidence="1">
    <location>
        <begin position="124"/>
        <end position="135"/>
    </location>
</feature>